<dbReference type="Pfam" id="PF00440">
    <property type="entry name" value="TetR_N"/>
    <property type="match status" value="1"/>
</dbReference>
<organism evidence="4 5">
    <name type="scientific">Senegalia massiliensis</name>
    <dbReference type="NCBI Taxonomy" id="1720316"/>
    <lineage>
        <taxon>Bacteria</taxon>
        <taxon>Bacillati</taxon>
        <taxon>Bacillota</taxon>
        <taxon>Clostridia</taxon>
        <taxon>Eubacteriales</taxon>
        <taxon>Clostridiaceae</taxon>
        <taxon>Senegalia</taxon>
    </lineage>
</organism>
<dbReference type="Gene3D" id="1.10.357.10">
    <property type="entry name" value="Tetracycline Repressor, domain 2"/>
    <property type="match status" value="1"/>
</dbReference>
<name>A0A845QXZ2_9CLOT</name>
<proteinExistence type="predicted"/>
<keyword evidence="1 2" id="KW-0238">DNA-binding</keyword>
<dbReference type="GO" id="GO:0003677">
    <property type="term" value="F:DNA binding"/>
    <property type="evidence" value="ECO:0007669"/>
    <property type="project" value="UniProtKB-UniRule"/>
</dbReference>
<feature type="DNA-binding region" description="H-T-H motif" evidence="2">
    <location>
        <begin position="48"/>
        <end position="67"/>
    </location>
</feature>
<dbReference type="InterPro" id="IPR001647">
    <property type="entry name" value="HTH_TetR"/>
</dbReference>
<feature type="domain" description="HTH tetR-type" evidence="3">
    <location>
        <begin position="25"/>
        <end position="85"/>
    </location>
</feature>
<reference evidence="4 5" key="1">
    <citation type="submission" date="2018-08" db="EMBL/GenBank/DDBJ databases">
        <title>Murine metabolic-syndrome-specific gut microbial biobank.</title>
        <authorList>
            <person name="Liu C."/>
        </authorList>
    </citation>
    <scope>NUCLEOTIDE SEQUENCE [LARGE SCALE GENOMIC DNA]</scope>
    <source>
        <strain evidence="4 5">583</strain>
    </source>
</reference>
<dbReference type="AlphaFoldDB" id="A0A845QXZ2"/>
<dbReference type="InterPro" id="IPR009057">
    <property type="entry name" value="Homeodomain-like_sf"/>
</dbReference>
<dbReference type="SUPFAM" id="SSF46689">
    <property type="entry name" value="Homeodomain-like"/>
    <property type="match status" value="1"/>
</dbReference>
<dbReference type="Proteomes" id="UP000467132">
    <property type="component" value="Unassembled WGS sequence"/>
</dbReference>
<evidence type="ECO:0000256" key="1">
    <source>
        <dbReference type="ARBA" id="ARBA00023125"/>
    </source>
</evidence>
<dbReference type="PROSITE" id="PS50977">
    <property type="entry name" value="HTH_TETR_2"/>
    <property type="match status" value="1"/>
</dbReference>
<sequence>MIFFILCYHYYKEMEEYMNKEMQRNRVMSDFINATNKLIRKDGIENISLRKVANLAGYNSATLYNYFENLDHLIFFGAMKYLNKYTRSLSNYLKESENSMDRFLKVWEHFCNYAYSEPQIYNAIFFPNLNKEISHYMNKYYEFFPEELKDNNIIIQKMLITSNLDDRSMILLENCLSEGYLEAKDTPILNDIILIIFEGMFNRILNDKITYKDAMENTMNYFKLTIKNFLVKDYDFYF</sequence>
<evidence type="ECO:0000259" key="3">
    <source>
        <dbReference type="PROSITE" id="PS50977"/>
    </source>
</evidence>
<keyword evidence="5" id="KW-1185">Reference proteome</keyword>
<protein>
    <submittedName>
        <fullName evidence="4">TetR/AcrR family transcriptional regulator</fullName>
    </submittedName>
</protein>
<gene>
    <name evidence="4" type="ORF">D3Z33_03935</name>
</gene>
<evidence type="ECO:0000256" key="2">
    <source>
        <dbReference type="PROSITE-ProRule" id="PRU00335"/>
    </source>
</evidence>
<dbReference type="EMBL" id="QXXA01000004">
    <property type="protein sequence ID" value="NBI06008.1"/>
    <property type="molecule type" value="Genomic_DNA"/>
</dbReference>
<evidence type="ECO:0000313" key="5">
    <source>
        <dbReference type="Proteomes" id="UP000467132"/>
    </source>
</evidence>
<evidence type="ECO:0000313" key="4">
    <source>
        <dbReference type="EMBL" id="NBI06008.1"/>
    </source>
</evidence>
<accession>A0A845QXZ2</accession>
<comment type="caution">
    <text evidence="4">The sequence shown here is derived from an EMBL/GenBank/DDBJ whole genome shotgun (WGS) entry which is preliminary data.</text>
</comment>